<dbReference type="PANTHER" id="PTHR11993">
    <property type="entry name" value="NADH-UBIQUINONE OXIDOREDUCTASE 49 KDA SUBUNIT"/>
    <property type="match status" value="1"/>
</dbReference>
<dbReference type="HAMAP" id="MF_01397">
    <property type="entry name" value="NDH1_NuoCD_2"/>
    <property type="match status" value="1"/>
</dbReference>
<evidence type="ECO:0000313" key="17">
    <source>
        <dbReference type="Proteomes" id="UP000437748"/>
    </source>
</evidence>
<evidence type="ECO:0000256" key="7">
    <source>
        <dbReference type="ARBA" id="ARBA00022719"/>
    </source>
</evidence>
<dbReference type="NCBIfam" id="TIGR01962">
    <property type="entry name" value="NuoD"/>
    <property type="match status" value="1"/>
</dbReference>
<evidence type="ECO:0000256" key="12">
    <source>
        <dbReference type="ARBA" id="ARBA00038617"/>
    </source>
</evidence>
<evidence type="ECO:0000256" key="10">
    <source>
        <dbReference type="ARBA" id="ARBA00023136"/>
    </source>
</evidence>
<accession>A0A6N6VS24</accession>
<dbReference type="InterPro" id="IPR020396">
    <property type="entry name" value="NADH_UbQ_OxRdtase_CS"/>
</dbReference>
<proteinExistence type="inferred from homology"/>
<dbReference type="InterPro" id="IPR037232">
    <property type="entry name" value="NADH_quin_OxRdtase_su_C/D-like"/>
</dbReference>
<comment type="subunit">
    <text evidence="12">NDH-1 is composed of 13 different subunits. Subunits NuoB, CD, E, F, and G constitute the peripheral sector of the complex.</text>
</comment>
<comment type="similarity">
    <text evidence="3">In the C-terminal section; belongs to the complex I 49 kDa subunit family.</text>
</comment>
<evidence type="ECO:0000259" key="15">
    <source>
        <dbReference type="Pfam" id="PF00346"/>
    </source>
</evidence>
<feature type="domain" description="NADH:ubiquinone oxidoreductase 30kDa subunit" evidence="14">
    <location>
        <begin position="56"/>
        <end position="175"/>
    </location>
</feature>
<dbReference type="SUPFAM" id="SSF56762">
    <property type="entry name" value="HydB/Nqo4-like"/>
    <property type="match status" value="1"/>
</dbReference>
<name>A0A6N6VS24_9BACT</name>
<dbReference type="EC" id="1.6.5.11" evidence="16"/>
<dbReference type="InterPro" id="IPR001135">
    <property type="entry name" value="NADH_Q_OxRdtase_suD"/>
</dbReference>
<evidence type="ECO:0000256" key="1">
    <source>
        <dbReference type="ARBA" id="ARBA00002378"/>
    </source>
</evidence>
<dbReference type="PROSITE" id="PS00542">
    <property type="entry name" value="COMPLEX1_30K"/>
    <property type="match status" value="1"/>
</dbReference>
<dbReference type="Gene3D" id="1.10.645.10">
    <property type="entry name" value="Cytochrome-c3 Hydrogenase, chain B"/>
    <property type="match status" value="1"/>
</dbReference>
<dbReference type="InterPro" id="IPR026662">
    <property type="entry name" value="NDH-1_subunit_CD"/>
</dbReference>
<dbReference type="NCBIfam" id="NF004739">
    <property type="entry name" value="PRK06075.1"/>
    <property type="match status" value="1"/>
</dbReference>
<comment type="catalytic activity">
    <reaction evidence="13">
        <text>a quinone + NADH + 5 H(+)(in) = a quinol + NAD(+) + 4 H(+)(out)</text>
        <dbReference type="Rhea" id="RHEA:57888"/>
        <dbReference type="ChEBI" id="CHEBI:15378"/>
        <dbReference type="ChEBI" id="CHEBI:24646"/>
        <dbReference type="ChEBI" id="CHEBI:57540"/>
        <dbReference type="ChEBI" id="CHEBI:57945"/>
        <dbReference type="ChEBI" id="CHEBI:132124"/>
    </reaction>
</comment>
<evidence type="ECO:0000313" key="16">
    <source>
        <dbReference type="EMBL" id="KAB8037808.1"/>
    </source>
</evidence>
<evidence type="ECO:0000256" key="6">
    <source>
        <dbReference type="ARBA" id="ARBA00022519"/>
    </source>
</evidence>
<comment type="subcellular location">
    <subcellularLocation>
        <location evidence="2">Cell inner membrane</location>
        <topology evidence="2">Peripheral membrane protein</topology>
    </subcellularLocation>
</comment>
<evidence type="ECO:0000256" key="13">
    <source>
        <dbReference type="ARBA" id="ARBA00047712"/>
    </source>
</evidence>
<dbReference type="InterPro" id="IPR022885">
    <property type="entry name" value="NDH1_su_D/H"/>
</dbReference>
<keyword evidence="10" id="KW-0472">Membrane</keyword>
<comment type="caution">
    <text evidence="16">The sequence shown here is derived from an EMBL/GenBank/DDBJ whole genome shotgun (WGS) entry which is preliminary data.</text>
</comment>
<dbReference type="GO" id="GO:0048038">
    <property type="term" value="F:quinone binding"/>
    <property type="evidence" value="ECO:0007669"/>
    <property type="project" value="UniProtKB-KW"/>
</dbReference>
<dbReference type="AlphaFoldDB" id="A0A6N6VS24"/>
<dbReference type="HAMAP" id="MF_01357">
    <property type="entry name" value="NDH1_NuoC"/>
    <property type="match status" value="1"/>
</dbReference>
<evidence type="ECO:0000256" key="4">
    <source>
        <dbReference type="ARBA" id="ARBA00022448"/>
    </source>
</evidence>
<keyword evidence="17" id="KW-1185">Reference proteome</keyword>
<keyword evidence="11" id="KW-0511">Multifunctional enzyme</keyword>
<keyword evidence="16" id="KW-0560">Oxidoreductase</keyword>
<comment type="function">
    <text evidence="1">NDH-1 shuttles electrons from NADH, via FMN and iron-sulfur (Fe-S) centers, to quinones in the respiratory chain. The immediate electron acceptor for the enzyme in this species is believed to be ubiquinone. Couples the redox reaction to proton translocation (for every two electrons transferred, four hydrogen ions are translocated across the cytoplasmic membrane), and thus conserves the redox energy in a proton gradient.</text>
</comment>
<dbReference type="GO" id="GO:0050136">
    <property type="term" value="F:NADH dehydrogenase (quinone) (non-electrogenic) activity"/>
    <property type="evidence" value="ECO:0007669"/>
    <property type="project" value="InterPro"/>
</dbReference>
<dbReference type="PANTHER" id="PTHR11993:SF10">
    <property type="entry name" value="NADH DEHYDROGENASE [UBIQUINONE] IRON-SULFUR PROTEIN 2, MITOCHONDRIAL"/>
    <property type="match status" value="1"/>
</dbReference>
<protein>
    <submittedName>
        <fullName evidence="16">NADH dehydrogenase (Quinone) subunit D</fullName>
        <ecNumber evidence="16">1.6.5.11</ecNumber>
    </submittedName>
</protein>
<evidence type="ECO:0000256" key="11">
    <source>
        <dbReference type="ARBA" id="ARBA00023268"/>
    </source>
</evidence>
<dbReference type="Gene3D" id="3.30.460.80">
    <property type="entry name" value="NADH:ubiquinone oxidoreductase, 30kDa subunit"/>
    <property type="match status" value="1"/>
</dbReference>
<gene>
    <name evidence="16" type="primary">nuoD</name>
    <name evidence="16" type="ORF">GCL60_11580</name>
</gene>
<dbReference type="Proteomes" id="UP000437748">
    <property type="component" value="Unassembled WGS sequence"/>
</dbReference>
<feature type="domain" description="NADH-quinone oxidoreductase subunit D" evidence="15">
    <location>
        <begin position="318"/>
        <end position="588"/>
    </location>
</feature>
<dbReference type="InterPro" id="IPR001268">
    <property type="entry name" value="NADH_UbQ_OxRdtase_30kDa_su"/>
</dbReference>
<sequence length="588" mass="68077">MIRYEFLWHRKCSTSGEDISAMDAFYATIIEDLKNIVSAESWQFEERAQFESEQTLTVAKEKIREVMLCLRDKHEFQFLIDLCGVDWPQREKRFDVVYHLLAPKHKKRLRVKCMVGEKESIPSIHDIWKTANWHEREAWDMYGIDFSGHPDMRRILTHHEFVGHPLRKDYPADKNQSMRGEALENTFDKDRQRLMAKYDHEDLMWINIGPAHPATHGTLRFMSVIDGAERIKEMDVEIGYLHRCFEKMCETHNYNQIIPYTDRLNYCSSPMNNSAFCETVEKLIGVKVPPRAQMMRMIIDELSRIMDHYVCIGANLVDLGAITGFFYLFEEREHIYTLFEKLCGARLTVSLMRIGGMGFDVPEGWLDECSVVVDKIEKRHQEIESLVTSNRIFVQRTKGSGILSKESAIQYGYTGPCLRATGFEYDIRKEEPYWFYDQVDFDVPVGTHGDTYDRYLVRMEEVRQSIKILRWCFKNMPEGPINVPDKNIVLPSKKDVYGNIEGLMNHFMLIIKGVQPPKGEIYHRSEAANGELGFYVISDGSGNPYRVKCRAPCFSILGGFTEMVHGNFLADAVAALGSINIIAGELDR</sequence>
<dbReference type="SUPFAM" id="SSF143243">
    <property type="entry name" value="Nqo5-like"/>
    <property type="match status" value="1"/>
</dbReference>
<evidence type="ECO:0000256" key="5">
    <source>
        <dbReference type="ARBA" id="ARBA00022475"/>
    </source>
</evidence>
<keyword evidence="7" id="KW-0874">Quinone</keyword>
<dbReference type="NCBIfam" id="TIGR01961">
    <property type="entry name" value="NuoC_fam"/>
    <property type="match status" value="1"/>
</dbReference>
<dbReference type="GO" id="GO:0008137">
    <property type="term" value="F:NADH dehydrogenase (ubiquinone) activity"/>
    <property type="evidence" value="ECO:0007669"/>
    <property type="project" value="InterPro"/>
</dbReference>
<evidence type="ECO:0000256" key="3">
    <source>
        <dbReference type="ARBA" id="ARBA00010019"/>
    </source>
</evidence>
<evidence type="ECO:0000256" key="9">
    <source>
        <dbReference type="ARBA" id="ARBA00023027"/>
    </source>
</evidence>
<dbReference type="InterPro" id="IPR029014">
    <property type="entry name" value="NiFe-Hase_large"/>
</dbReference>
<dbReference type="InterPro" id="IPR010218">
    <property type="entry name" value="NADH_DH_suC"/>
</dbReference>
<dbReference type="Pfam" id="PF00346">
    <property type="entry name" value="Complex1_49kDa"/>
    <property type="match status" value="1"/>
</dbReference>
<organism evidence="16 17">
    <name type="scientific">Silvanigrella paludirubra</name>
    <dbReference type="NCBI Taxonomy" id="2499159"/>
    <lineage>
        <taxon>Bacteria</taxon>
        <taxon>Pseudomonadati</taxon>
        <taxon>Bdellovibrionota</taxon>
        <taxon>Oligoflexia</taxon>
        <taxon>Silvanigrellales</taxon>
        <taxon>Silvanigrellaceae</taxon>
        <taxon>Silvanigrella</taxon>
    </lineage>
</organism>
<evidence type="ECO:0000256" key="2">
    <source>
        <dbReference type="ARBA" id="ARBA00004417"/>
    </source>
</evidence>
<keyword evidence="5" id="KW-1003">Cell membrane</keyword>
<dbReference type="Pfam" id="PF00329">
    <property type="entry name" value="Complex1_30kDa"/>
    <property type="match status" value="1"/>
</dbReference>
<keyword evidence="4" id="KW-0813">Transport</keyword>
<evidence type="ECO:0000256" key="8">
    <source>
        <dbReference type="ARBA" id="ARBA00022967"/>
    </source>
</evidence>
<dbReference type="HAMAP" id="MF_01358">
    <property type="entry name" value="NDH1_NuoD"/>
    <property type="match status" value="1"/>
</dbReference>
<reference evidence="16 17" key="1">
    <citation type="submission" date="2019-10" db="EMBL/GenBank/DDBJ databases">
        <title>New species of Slilvanegrellaceae.</title>
        <authorList>
            <person name="Pitt A."/>
            <person name="Hahn M.W."/>
        </authorList>
    </citation>
    <scope>NUCLEOTIDE SEQUENCE [LARGE SCALE GENOMIC DNA]</scope>
    <source>
        <strain evidence="16 17">SP-Ram-0.45-NSY-1</strain>
    </source>
</reference>
<dbReference type="EMBL" id="WFLM01000004">
    <property type="protein sequence ID" value="KAB8037808.1"/>
    <property type="molecule type" value="Genomic_DNA"/>
</dbReference>
<dbReference type="GO" id="GO:0030964">
    <property type="term" value="C:NADH dehydrogenase complex"/>
    <property type="evidence" value="ECO:0007669"/>
    <property type="project" value="InterPro"/>
</dbReference>
<keyword evidence="9" id="KW-0520">NAD</keyword>
<evidence type="ECO:0000259" key="14">
    <source>
        <dbReference type="Pfam" id="PF00329"/>
    </source>
</evidence>
<dbReference type="GO" id="GO:0051287">
    <property type="term" value="F:NAD binding"/>
    <property type="evidence" value="ECO:0007669"/>
    <property type="project" value="InterPro"/>
</dbReference>
<keyword evidence="8" id="KW-1278">Translocase</keyword>
<keyword evidence="6" id="KW-0997">Cell inner membrane</keyword>
<dbReference type="GO" id="GO:0005886">
    <property type="term" value="C:plasma membrane"/>
    <property type="evidence" value="ECO:0007669"/>
    <property type="project" value="UniProtKB-SubCell"/>
</dbReference>